<feature type="domain" description="Cytochrome P460" evidence="2">
    <location>
        <begin position="50"/>
        <end position="182"/>
    </location>
</feature>
<dbReference type="EMBL" id="JACDQQ010001295">
    <property type="protein sequence ID" value="MBA0085973.1"/>
    <property type="molecule type" value="Genomic_DNA"/>
</dbReference>
<organism evidence="3 4">
    <name type="scientific">Candidatus Acidiferrum panamense</name>
    <dbReference type="NCBI Taxonomy" id="2741543"/>
    <lineage>
        <taxon>Bacteria</taxon>
        <taxon>Pseudomonadati</taxon>
        <taxon>Acidobacteriota</taxon>
        <taxon>Terriglobia</taxon>
        <taxon>Candidatus Acidiferrales</taxon>
        <taxon>Candidatus Acidiferrum</taxon>
    </lineage>
</organism>
<keyword evidence="4" id="KW-1185">Reference proteome</keyword>
<dbReference type="CDD" id="cd20750">
    <property type="entry name" value="cyt_c_I"/>
    <property type="match status" value="1"/>
</dbReference>
<evidence type="ECO:0000259" key="2">
    <source>
        <dbReference type="Pfam" id="PF16694"/>
    </source>
</evidence>
<keyword evidence="1" id="KW-0732">Signal</keyword>
<proteinExistence type="predicted"/>
<feature type="signal peptide" evidence="1">
    <location>
        <begin position="1"/>
        <end position="19"/>
    </location>
</feature>
<feature type="chain" id="PRO_5030625867" evidence="1">
    <location>
        <begin position="20"/>
        <end position="191"/>
    </location>
</feature>
<evidence type="ECO:0000256" key="1">
    <source>
        <dbReference type="SAM" id="SignalP"/>
    </source>
</evidence>
<dbReference type="Gene3D" id="3.50.70.20">
    <property type="entry name" value="Cytochrome P460"/>
    <property type="match status" value="1"/>
</dbReference>
<dbReference type="AlphaFoldDB" id="A0A7V8NR64"/>
<dbReference type="InterPro" id="IPR032033">
    <property type="entry name" value="Cytochrome_P460"/>
</dbReference>
<dbReference type="InterPro" id="IPR038142">
    <property type="entry name" value="Cytochrome_P460_sp"/>
</dbReference>
<evidence type="ECO:0000313" key="3">
    <source>
        <dbReference type="EMBL" id="MBA0085973.1"/>
    </source>
</evidence>
<comment type="caution">
    <text evidence="3">The sequence shown here is derived from an EMBL/GenBank/DDBJ whole genome shotgun (WGS) entry which is preliminary data.</text>
</comment>
<dbReference type="Proteomes" id="UP000567293">
    <property type="component" value="Unassembled WGS sequence"/>
</dbReference>
<evidence type="ECO:0000313" key="4">
    <source>
        <dbReference type="Proteomes" id="UP000567293"/>
    </source>
</evidence>
<accession>A0A7V8NR64</accession>
<sequence length="191" mass="20592">MKTLAVAGLAGLLAIVVLAAYGGMDTTASRDLSKRKAVADDAGNLHVPDTYRTTYELLGSWAVAADQGQGSKQLHVVYASPGTIAAYRTDGRFPDGAVLVKEVFKAATGQMTTGTVSHAETLKGWFVMMKDSKGRHAGNKLWGDGWGWSWFDADSPSKTTSTDYKTDCQSCHVPARASDWIYVNGYPPLRR</sequence>
<name>A0A7V8NR64_9BACT</name>
<reference evidence="3" key="1">
    <citation type="submission" date="2020-06" db="EMBL/GenBank/DDBJ databases">
        <title>Legume-microbial interactions unlock mineral nutrients during tropical forest succession.</title>
        <authorList>
            <person name="Epihov D.Z."/>
        </authorList>
    </citation>
    <scope>NUCLEOTIDE SEQUENCE [LARGE SCALE GENOMIC DNA]</scope>
    <source>
        <strain evidence="3">Pan2503</strain>
    </source>
</reference>
<dbReference type="Pfam" id="PF16694">
    <property type="entry name" value="Cytochrome_P460"/>
    <property type="match status" value="1"/>
</dbReference>
<protein>
    <submittedName>
        <fullName evidence="3">Cytochrome P460 family protein</fullName>
    </submittedName>
</protein>
<gene>
    <name evidence="3" type="ORF">HRJ53_13325</name>
</gene>